<dbReference type="EMBL" id="CP009889">
    <property type="protein sequence ID" value="AIY66695.1"/>
    <property type="molecule type" value="Genomic_DNA"/>
</dbReference>
<organism evidence="2 3">
    <name type="scientific">Pseudoalteromonas piratica</name>
    <dbReference type="NCBI Taxonomy" id="1348114"/>
    <lineage>
        <taxon>Bacteria</taxon>
        <taxon>Pseudomonadati</taxon>
        <taxon>Pseudomonadota</taxon>
        <taxon>Gammaproteobacteria</taxon>
        <taxon>Alteromonadales</taxon>
        <taxon>Pseudoalteromonadaceae</taxon>
        <taxon>Pseudoalteromonas</taxon>
    </lineage>
</organism>
<keyword evidence="1" id="KW-0732">Signal</keyword>
<evidence type="ECO:0000313" key="2">
    <source>
        <dbReference type="EMBL" id="AIY66695.1"/>
    </source>
</evidence>
<feature type="signal peptide" evidence="1">
    <location>
        <begin position="1"/>
        <end position="17"/>
    </location>
</feature>
<feature type="chain" id="PRO_5002027046" evidence="1">
    <location>
        <begin position="18"/>
        <end position="152"/>
    </location>
</feature>
<name>A0A0A7EJ39_9GAMM</name>
<dbReference type="AlphaFoldDB" id="A0A0A7EJ39"/>
<gene>
    <name evidence="2" type="ORF">OM33_16340</name>
</gene>
<dbReference type="Proteomes" id="UP000030341">
    <property type="component" value="Chromosome 2"/>
</dbReference>
<protein>
    <submittedName>
        <fullName evidence="2">Uncharacterized protein</fullName>
    </submittedName>
</protein>
<accession>A0A0A7EJ39</accession>
<sequence length="152" mass="17138">MKSKIGFLALFPLFVNAQPSLDNLPISTPSDFLKLIKEDGFGNIALNDVLSHIKNKKPFRLKKRYGKCTVESDAGYEPEYGGFGVSCSDEGESFDITEQAVKNAFAGFKNLKVGKFGESTSFDWQNSKFKCTVFVDDKHRLFEYMCNYSKDL</sequence>
<evidence type="ECO:0000313" key="3">
    <source>
        <dbReference type="Proteomes" id="UP000030341"/>
    </source>
</evidence>
<dbReference type="RefSeq" id="WP_040135126.1">
    <property type="nucleotide sequence ID" value="NZ_CP009889.1"/>
</dbReference>
<evidence type="ECO:0000256" key="1">
    <source>
        <dbReference type="SAM" id="SignalP"/>
    </source>
</evidence>
<dbReference type="HOGENOM" id="CLU_1720825_0_0_6"/>
<dbReference type="KEGG" id="pseo:OM33_16340"/>
<dbReference type="STRING" id="1348114.OM33_16340"/>
<reference evidence="2 3" key="1">
    <citation type="submission" date="2014-11" db="EMBL/GenBank/DDBJ databases">
        <title>Complete Genome Sequence of Pseudoalteromonas sp. Strain OCN003 Isolated from Kaneohe Bay, Oahu, Hawaii.</title>
        <authorList>
            <person name="Beurmann S."/>
            <person name="Videau P."/>
            <person name="Ushijima B."/>
            <person name="Smith A.M."/>
            <person name="Aeby G.S."/>
            <person name="Callahan S.M."/>
            <person name="Belcaid M."/>
        </authorList>
    </citation>
    <scope>NUCLEOTIDE SEQUENCE [LARGE SCALE GENOMIC DNA]</scope>
    <source>
        <strain evidence="2 3">OCN003</strain>
    </source>
</reference>
<proteinExistence type="predicted"/>
<keyword evidence="3" id="KW-1185">Reference proteome</keyword>